<dbReference type="GO" id="GO:0006355">
    <property type="term" value="P:regulation of DNA-templated transcription"/>
    <property type="evidence" value="ECO:0007669"/>
    <property type="project" value="InterPro"/>
</dbReference>
<dbReference type="Pfam" id="PF03704">
    <property type="entry name" value="BTAD"/>
    <property type="match status" value="1"/>
</dbReference>
<dbReference type="PANTHER" id="PTHR35807">
    <property type="entry name" value="TRANSCRIPTIONAL REGULATOR REDD-RELATED"/>
    <property type="match status" value="1"/>
</dbReference>
<reference evidence="5" key="2">
    <citation type="journal article" date="2021" name="PeerJ">
        <title>Extensive microbial diversity within the chicken gut microbiome revealed by metagenomics and culture.</title>
        <authorList>
            <person name="Gilroy R."/>
            <person name="Ravi A."/>
            <person name="Getino M."/>
            <person name="Pursley I."/>
            <person name="Horton D.L."/>
            <person name="Alikhan N.F."/>
            <person name="Baker D."/>
            <person name="Gharbi K."/>
            <person name="Hall N."/>
            <person name="Watson M."/>
            <person name="Adriaenssens E.M."/>
            <person name="Foster-Nyarko E."/>
            <person name="Jarju S."/>
            <person name="Secka A."/>
            <person name="Antonio M."/>
            <person name="Oren A."/>
            <person name="Chaudhuri R.R."/>
            <person name="La Ragione R."/>
            <person name="Hildebrand F."/>
            <person name="Pallen M.J."/>
        </authorList>
    </citation>
    <scope>NUCLEOTIDE SEQUENCE</scope>
    <source>
        <strain evidence="5">CHK190-19873</strain>
    </source>
</reference>
<dbReference type="SUPFAM" id="SSF46894">
    <property type="entry name" value="C-terminal effector domain of the bipartite response regulators"/>
    <property type="match status" value="1"/>
</dbReference>
<dbReference type="Gene3D" id="1.10.10.10">
    <property type="entry name" value="Winged helix-like DNA-binding domain superfamily/Winged helix DNA-binding domain"/>
    <property type="match status" value="1"/>
</dbReference>
<organism evidence="5 6">
    <name type="scientific">Candidatus Limivivens intestinipullorum</name>
    <dbReference type="NCBI Taxonomy" id="2840858"/>
    <lineage>
        <taxon>Bacteria</taxon>
        <taxon>Bacillati</taxon>
        <taxon>Bacillota</taxon>
        <taxon>Clostridia</taxon>
        <taxon>Lachnospirales</taxon>
        <taxon>Lachnospiraceae</taxon>
        <taxon>Lachnospiraceae incertae sedis</taxon>
        <taxon>Candidatus Limivivens</taxon>
    </lineage>
</organism>
<dbReference type="SUPFAM" id="SSF48452">
    <property type="entry name" value="TPR-like"/>
    <property type="match status" value="1"/>
</dbReference>
<dbReference type="InterPro" id="IPR005158">
    <property type="entry name" value="BTAD"/>
</dbReference>
<dbReference type="InterPro" id="IPR016032">
    <property type="entry name" value="Sig_transdc_resp-reg_C-effctor"/>
</dbReference>
<reference evidence="5" key="1">
    <citation type="submission" date="2020-10" db="EMBL/GenBank/DDBJ databases">
        <authorList>
            <person name="Gilroy R."/>
        </authorList>
    </citation>
    <scope>NUCLEOTIDE SEQUENCE</scope>
    <source>
        <strain evidence="5">CHK190-19873</strain>
    </source>
</reference>
<dbReference type="InterPro" id="IPR011990">
    <property type="entry name" value="TPR-like_helical_dom_sf"/>
</dbReference>
<comment type="caution">
    <text evidence="5">The sequence shown here is derived from an EMBL/GenBank/DDBJ whole genome shotgun (WGS) entry which is preliminary data.</text>
</comment>
<evidence type="ECO:0000259" key="4">
    <source>
        <dbReference type="SMART" id="SM01043"/>
    </source>
</evidence>
<evidence type="ECO:0000259" key="3">
    <source>
        <dbReference type="SMART" id="SM00862"/>
    </source>
</evidence>
<proteinExistence type="inferred from homology"/>
<sequence>MEELYIQMLGEFSISSSRGKLTWEALRSDQMLRLLTYLLINRDRSVSVEELSDVLWSEKETANPAGAIKNLMYRLRTSLKALGEDSYILTGRGAYSWNREIPVRVDFEEFERLCTEALHIKEEGGDCCEVCEEALSLYRGSFPDKLAHEHWLLPLEAYYHSLYLETVKLLAEDLEKKKDYEKMEEICGNALRLDSLDEQLHYFMVRALMGNGRYDQALRHCEQASKAIRQSLGIRNLEKLGSLYEILLEQGGRQFTNLEDICESISEDKPVGLYLCSYSVFREIYRLEARRIGRMGISEYVMLLTVYIQDSYRKNSGVIRLYLSKAMDLLERILRTSLRIGDVAACYSECQYIVMLPGCTYETAELVAERIERKFRESLGEQVAGIHYELEEVTPEARFLGKGGGG</sequence>
<evidence type="ECO:0000313" key="6">
    <source>
        <dbReference type="Proteomes" id="UP000823935"/>
    </source>
</evidence>
<dbReference type="AlphaFoldDB" id="A0A9D1ESZ5"/>
<evidence type="ECO:0000256" key="1">
    <source>
        <dbReference type="ARBA" id="ARBA00005820"/>
    </source>
</evidence>
<evidence type="ECO:0000256" key="2">
    <source>
        <dbReference type="ARBA" id="ARBA00023125"/>
    </source>
</evidence>
<dbReference type="EMBL" id="DVIQ01000029">
    <property type="protein sequence ID" value="HIS31116.1"/>
    <property type="molecule type" value="Genomic_DNA"/>
</dbReference>
<feature type="domain" description="OmpR/PhoB-type" evidence="3">
    <location>
        <begin position="29"/>
        <end position="97"/>
    </location>
</feature>
<dbReference type="GO" id="GO:0000160">
    <property type="term" value="P:phosphorelay signal transduction system"/>
    <property type="evidence" value="ECO:0007669"/>
    <property type="project" value="InterPro"/>
</dbReference>
<dbReference type="InterPro" id="IPR051677">
    <property type="entry name" value="AfsR-DnrI-RedD_regulator"/>
</dbReference>
<dbReference type="SMART" id="SM00862">
    <property type="entry name" value="Trans_reg_C"/>
    <property type="match status" value="1"/>
</dbReference>
<keyword evidence="2" id="KW-0238">DNA-binding</keyword>
<dbReference type="Pfam" id="PF00486">
    <property type="entry name" value="Trans_reg_C"/>
    <property type="match status" value="1"/>
</dbReference>
<comment type="similarity">
    <text evidence="1">Belongs to the AfsR/DnrI/RedD regulatory family.</text>
</comment>
<feature type="domain" description="Bacterial transcriptional activator" evidence="4">
    <location>
        <begin position="105"/>
        <end position="248"/>
    </location>
</feature>
<evidence type="ECO:0000313" key="5">
    <source>
        <dbReference type="EMBL" id="HIS31116.1"/>
    </source>
</evidence>
<dbReference type="Gene3D" id="1.25.40.10">
    <property type="entry name" value="Tetratricopeptide repeat domain"/>
    <property type="match status" value="1"/>
</dbReference>
<name>A0A9D1ESZ5_9FIRM</name>
<dbReference type="Proteomes" id="UP000823935">
    <property type="component" value="Unassembled WGS sequence"/>
</dbReference>
<dbReference type="GO" id="GO:0003677">
    <property type="term" value="F:DNA binding"/>
    <property type="evidence" value="ECO:0007669"/>
    <property type="project" value="UniProtKB-KW"/>
</dbReference>
<gene>
    <name evidence="5" type="ORF">IAB44_06165</name>
</gene>
<dbReference type="InterPro" id="IPR036388">
    <property type="entry name" value="WH-like_DNA-bd_sf"/>
</dbReference>
<accession>A0A9D1ESZ5</accession>
<protein>
    <submittedName>
        <fullName evidence="5">Winged helix-turn-helix domain-containing protein</fullName>
    </submittedName>
</protein>
<dbReference type="InterPro" id="IPR001867">
    <property type="entry name" value="OmpR/PhoB-type_DNA-bd"/>
</dbReference>
<dbReference type="SMART" id="SM01043">
    <property type="entry name" value="BTAD"/>
    <property type="match status" value="1"/>
</dbReference>